<dbReference type="RefSeq" id="WP_379663741.1">
    <property type="nucleotide sequence ID" value="NZ_JBHUDG010000046.1"/>
</dbReference>
<keyword evidence="3" id="KW-1185">Reference proteome</keyword>
<evidence type="ECO:0000313" key="3">
    <source>
        <dbReference type="Proteomes" id="UP001597118"/>
    </source>
</evidence>
<evidence type="ECO:0000259" key="1">
    <source>
        <dbReference type="Pfam" id="PF09537"/>
    </source>
</evidence>
<dbReference type="Pfam" id="PF09537">
    <property type="entry name" value="DUF2383"/>
    <property type="match status" value="1"/>
</dbReference>
<feature type="domain" description="DUF2383" evidence="1">
    <location>
        <begin position="11"/>
        <end position="119"/>
    </location>
</feature>
<comment type="caution">
    <text evidence="2">The sequence shown here is derived from an EMBL/GenBank/DDBJ whole genome shotgun (WGS) entry which is preliminary data.</text>
</comment>
<dbReference type="EMBL" id="JBHUDG010000046">
    <property type="protein sequence ID" value="MFD1631373.1"/>
    <property type="molecule type" value="Genomic_DNA"/>
</dbReference>
<gene>
    <name evidence="2" type="ORF">ACFSAH_15965</name>
</gene>
<dbReference type="InterPro" id="IPR011971">
    <property type="entry name" value="CHP02284"/>
</dbReference>
<reference evidence="3" key="1">
    <citation type="journal article" date="2019" name="Int. J. Syst. Evol. Microbiol.">
        <title>The Global Catalogue of Microorganisms (GCM) 10K type strain sequencing project: providing services to taxonomists for standard genome sequencing and annotation.</title>
        <authorList>
            <consortium name="The Broad Institute Genomics Platform"/>
            <consortium name="The Broad Institute Genome Sequencing Center for Infectious Disease"/>
            <person name="Wu L."/>
            <person name="Ma J."/>
        </authorList>
    </citation>
    <scope>NUCLEOTIDE SEQUENCE [LARGE SCALE GENOMIC DNA]</scope>
    <source>
        <strain evidence="3">CCUG 53762</strain>
    </source>
</reference>
<dbReference type="InterPro" id="IPR012347">
    <property type="entry name" value="Ferritin-like"/>
</dbReference>
<name>A0ABW4IGM1_9SPHI</name>
<organism evidence="2 3">
    <name type="scientific">Pseudopedobacter beijingensis</name>
    <dbReference type="NCBI Taxonomy" id="1207056"/>
    <lineage>
        <taxon>Bacteria</taxon>
        <taxon>Pseudomonadati</taxon>
        <taxon>Bacteroidota</taxon>
        <taxon>Sphingobacteriia</taxon>
        <taxon>Sphingobacteriales</taxon>
        <taxon>Sphingobacteriaceae</taxon>
        <taxon>Pseudopedobacter</taxon>
    </lineage>
</organism>
<dbReference type="InterPro" id="IPR019052">
    <property type="entry name" value="DUF2383"/>
</dbReference>
<protein>
    <submittedName>
        <fullName evidence="2">PA2169 family four-helix-bundle protein</fullName>
    </submittedName>
</protein>
<dbReference type="Gene3D" id="1.20.1260.10">
    <property type="match status" value="1"/>
</dbReference>
<evidence type="ECO:0000313" key="2">
    <source>
        <dbReference type="EMBL" id="MFD1631373.1"/>
    </source>
</evidence>
<accession>A0ABW4IGM1</accession>
<dbReference type="NCBIfam" id="TIGR02284">
    <property type="entry name" value="PA2169 family four-helix-bundle protein"/>
    <property type="match status" value="1"/>
</dbReference>
<sequence length="154" mass="17854">MKTYPEDTRMVLTDLVQINNDRIKAYEKAIHELPDAGNGDLKAIFADMIKESHRFRNELLEELEVSRQNTDIGTTAAGTIYRAWMDIKNMFDDADRKSILDSCEHSEDAVQKAYKQALDEEHIPAFIKEIIKNQQHSLKLSHDQIRVLRNQQRG</sequence>
<proteinExistence type="predicted"/>
<dbReference type="Proteomes" id="UP001597118">
    <property type="component" value="Unassembled WGS sequence"/>
</dbReference>